<protein>
    <submittedName>
        <fullName evidence="1">Uncharacterized protein</fullName>
    </submittedName>
</protein>
<proteinExistence type="predicted"/>
<dbReference type="AlphaFoldDB" id="A0A645F6P1"/>
<evidence type="ECO:0000313" key="1">
    <source>
        <dbReference type="EMBL" id="MPN08143.1"/>
    </source>
</evidence>
<sequence length="76" mass="9053">MIHAENFNFTGILFEQVHHEFYSSRFTGPVWPDKSHDISFFHDDIYTLEAEILKILSKSSYFQNRCHSSILLIQQF</sequence>
<comment type="caution">
    <text evidence="1">The sequence shown here is derived from an EMBL/GenBank/DDBJ whole genome shotgun (WGS) entry which is preliminary data.</text>
</comment>
<organism evidence="1">
    <name type="scientific">bioreactor metagenome</name>
    <dbReference type="NCBI Taxonomy" id="1076179"/>
    <lineage>
        <taxon>unclassified sequences</taxon>
        <taxon>metagenomes</taxon>
        <taxon>ecological metagenomes</taxon>
    </lineage>
</organism>
<name>A0A645F6P1_9ZZZZ</name>
<dbReference type="EMBL" id="VSSQ01054165">
    <property type="protein sequence ID" value="MPN08143.1"/>
    <property type="molecule type" value="Genomic_DNA"/>
</dbReference>
<reference evidence="1" key="1">
    <citation type="submission" date="2019-08" db="EMBL/GenBank/DDBJ databases">
        <authorList>
            <person name="Kucharzyk K."/>
            <person name="Murdoch R.W."/>
            <person name="Higgins S."/>
            <person name="Loffler F."/>
        </authorList>
    </citation>
    <scope>NUCLEOTIDE SEQUENCE</scope>
</reference>
<accession>A0A645F6P1</accession>
<gene>
    <name evidence="1" type="ORF">SDC9_155421</name>
</gene>